<proteinExistence type="predicted"/>
<dbReference type="Gramene" id="Manes.13G114900.3.v8.1">
    <property type="protein sequence ID" value="Manes.13G114900.3.v8.1.CDS"/>
    <property type="gene ID" value="Manes.13G114900.v8.1"/>
</dbReference>
<feature type="region of interest" description="Disordered" evidence="1">
    <location>
        <begin position="591"/>
        <end position="622"/>
    </location>
</feature>
<dbReference type="OrthoDB" id="1872379at2759"/>
<dbReference type="Pfam" id="PF26524">
    <property type="entry name" value="ARM_7"/>
    <property type="match status" value="1"/>
</dbReference>
<dbReference type="EMBL" id="CM004399">
    <property type="protein sequence ID" value="OAY33664.1"/>
    <property type="molecule type" value="Genomic_DNA"/>
</dbReference>
<protein>
    <recommendedName>
        <fullName evidence="2">ARM repeat N-terminal plant domain-containing protein</fullName>
    </recommendedName>
</protein>
<dbReference type="Gramene" id="Manes.13G114900.2.v8.1">
    <property type="protein sequence ID" value="Manes.13G114900.2.v8.1.CDS"/>
    <property type="gene ID" value="Manes.13G114900.v8.1"/>
</dbReference>
<dbReference type="SMART" id="SM00028">
    <property type="entry name" value="TPR"/>
    <property type="match status" value="2"/>
</dbReference>
<keyword evidence="4" id="KW-1185">Reference proteome</keyword>
<dbReference type="Gene3D" id="1.25.40.10">
    <property type="entry name" value="Tetratricopeptide repeat domain"/>
    <property type="match status" value="1"/>
</dbReference>
<dbReference type="SUPFAM" id="SSF48371">
    <property type="entry name" value="ARM repeat"/>
    <property type="match status" value="1"/>
</dbReference>
<dbReference type="SUPFAM" id="SSF48452">
    <property type="entry name" value="TPR-like"/>
    <property type="match status" value="1"/>
</dbReference>
<feature type="domain" description="ARM repeat N-terminal plant" evidence="2">
    <location>
        <begin position="22"/>
        <end position="261"/>
    </location>
</feature>
<sequence length="622" mass="71511">MESEHQNNSLKCSSSQMLPDPTCTNPFCFFCTMNEKNPSLRKAKMAQCFKEMPLRDDQEHVLVLSGLWNIAMDQPDDPEFPSLGIFECMQKLIDRGIKDKEWLLSDQNIYIPYYAAHIIGSYTMNKAEFAEKAVNSGVVLPLMELLRRKITWVEQRVAVRALGHLTSHESTFEAIADCEEEIVELAKELASNCLETIYKEFLGVKDIKRLKYHSDLLTRGLGGIELENRKAEEWASQLQCWSLYLLNCFACKERSLHLICKKQFLKDLCGMWGGLENRTSPGGIGLIRSLCNTKIGRETIANIEEVIVSLCNTSRSSDDWQYMAIDSLILLLKDTDTRHKVIDIAAFFLADLVELGGLNGRTKIGEAITQILLQDYHKIKYGGLSLKSQNAEEALKEIWELKVERRKREELISEQELKERKDLVRILKQEGNKKFWSGYIEKAVIKYTKALDLCPLKMRRERIVLYSNRAQGYLLLRNPEAAISDTTRALSLSSTENPHSKSLWRRSQAFDMKGMAKESLMDCLMFINVRIKSEQTEHVKIPYYAARMINKQMNATWIFAGVKSKNKFQEKVDKTMMMDIKENRGMATVLEESLAEKGRGRSKQNKAKRRREKQHVSKGVEK</sequence>
<dbReference type="Gene3D" id="1.25.10.10">
    <property type="entry name" value="Leucine-rich Repeat Variant"/>
    <property type="match status" value="1"/>
</dbReference>
<dbReference type="InterPro" id="IPR011989">
    <property type="entry name" value="ARM-like"/>
</dbReference>
<dbReference type="PANTHER" id="PTHR46578:SF4">
    <property type="entry name" value="ARM-REPEAT_TETRATRICOPEPTIDE REPEAT (TPR)-LIKE PROTEIN"/>
    <property type="match status" value="1"/>
</dbReference>
<evidence type="ECO:0000313" key="4">
    <source>
        <dbReference type="Proteomes" id="UP000091857"/>
    </source>
</evidence>
<evidence type="ECO:0000259" key="2">
    <source>
        <dbReference type="Pfam" id="PF26524"/>
    </source>
</evidence>
<evidence type="ECO:0000313" key="3">
    <source>
        <dbReference type="EMBL" id="OAY33664.1"/>
    </source>
</evidence>
<evidence type="ECO:0000256" key="1">
    <source>
        <dbReference type="SAM" id="MobiDB-lite"/>
    </source>
</evidence>
<dbReference type="Gramene" id="Manes.13G114900.1.v8.1">
    <property type="protein sequence ID" value="Manes.13G114900.1.v8.1.CDS"/>
    <property type="gene ID" value="Manes.13G114900.v8.1"/>
</dbReference>
<dbReference type="AlphaFoldDB" id="A0A2C9UQQ7"/>
<dbReference type="InterPro" id="IPR011990">
    <property type="entry name" value="TPR-like_helical_dom_sf"/>
</dbReference>
<dbReference type="InterPro" id="IPR019734">
    <property type="entry name" value="TPR_rpt"/>
</dbReference>
<dbReference type="PANTHER" id="PTHR46578">
    <property type="entry name" value="ARM-REPEAT/TETRATRICOPEPTIDE REPEAT (TPR)-LIKE PROTEIN"/>
    <property type="match status" value="1"/>
</dbReference>
<feature type="compositionally biased region" description="Basic residues" evidence="1">
    <location>
        <begin position="600"/>
        <end position="613"/>
    </location>
</feature>
<dbReference type="InterPro" id="IPR058868">
    <property type="entry name" value="ARM_7"/>
</dbReference>
<dbReference type="Proteomes" id="UP000091857">
    <property type="component" value="Chromosome 13"/>
</dbReference>
<dbReference type="STRING" id="3983.A0A2C9UQQ7"/>
<reference evidence="4" key="1">
    <citation type="journal article" date="2016" name="Nat. Biotechnol.">
        <title>Sequencing wild and cultivated cassava and related species reveals extensive interspecific hybridization and genetic diversity.</title>
        <authorList>
            <person name="Bredeson J.V."/>
            <person name="Lyons J.B."/>
            <person name="Prochnik S.E."/>
            <person name="Wu G.A."/>
            <person name="Ha C.M."/>
            <person name="Edsinger-Gonzales E."/>
            <person name="Grimwood J."/>
            <person name="Schmutz J."/>
            <person name="Rabbi I.Y."/>
            <person name="Egesi C."/>
            <person name="Nauluvula P."/>
            <person name="Lebot V."/>
            <person name="Ndunguru J."/>
            <person name="Mkamilo G."/>
            <person name="Bart R.S."/>
            <person name="Setter T.L."/>
            <person name="Gleadow R.M."/>
            <person name="Kulakow P."/>
            <person name="Ferguson M.E."/>
            <person name="Rounsley S."/>
            <person name="Rokhsar D.S."/>
        </authorList>
    </citation>
    <scope>NUCLEOTIDE SEQUENCE [LARGE SCALE GENOMIC DNA]</scope>
    <source>
        <strain evidence="4">cv. AM560-2</strain>
    </source>
</reference>
<dbReference type="InterPro" id="IPR016024">
    <property type="entry name" value="ARM-type_fold"/>
</dbReference>
<comment type="caution">
    <text evidence="3">The sequence shown here is derived from an EMBL/GenBank/DDBJ whole genome shotgun (WGS) entry which is preliminary data.</text>
</comment>
<organism evidence="3 4">
    <name type="scientific">Manihot esculenta</name>
    <name type="common">Cassava</name>
    <name type="synonym">Jatropha manihot</name>
    <dbReference type="NCBI Taxonomy" id="3983"/>
    <lineage>
        <taxon>Eukaryota</taxon>
        <taxon>Viridiplantae</taxon>
        <taxon>Streptophyta</taxon>
        <taxon>Embryophyta</taxon>
        <taxon>Tracheophyta</taxon>
        <taxon>Spermatophyta</taxon>
        <taxon>Magnoliopsida</taxon>
        <taxon>eudicotyledons</taxon>
        <taxon>Gunneridae</taxon>
        <taxon>Pentapetalae</taxon>
        <taxon>rosids</taxon>
        <taxon>fabids</taxon>
        <taxon>Malpighiales</taxon>
        <taxon>Euphorbiaceae</taxon>
        <taxon>Crotonoideae</taxon>
        <taxon>Manihoteae</taxon>
        <taxon>Manihot</taxon>
    </lineage>
</organism>
<gene>
    <name evidence="3" type="ORF">MANES_13G114900v8</name>
</gene>
<name>A0A2C9UQQ7_MANES</name>
<accession>A0A2C9UQQ7</accession>